<evidence type="ECO:0000313" key="5">
    <source>
        <dbReference type="Proteomes" id="UP000074382"/>
    </source>
</evidence>
<dbReference type="EMBL" id="LGEM01000043">
    <property type="protein sequence ID" value="KUP97055.1"/>
    <property type="molecule type" value="Genomic_DNA"/>
</dbReference>
<keyword evidence="5" id="KW-1185">Reference proteome</keyword>
<reference evidence="5" key="1">
    <citation type="journal article" date="2017" name="Acta Aliment.">
        <title>Plant polysaccharide degrading enzyme system of Thermpbifida cellulosilytica TB100 revealed by de novo genome project data.</title>
        <authorList>
            <person name="Toth A."/>
            <person name="Baka E."/>
            <person name="Luzics S."/>
            <person name="Bata-Vidacs I."/>
            <person name="Nagy I."/>
            <person name="Balint B."/>
            <person name="Herceg R."/>
            <person name="Olasz F."/>
            <person name="Wilk T."/>
            <person name="Nagy T."/>
            <person name="Kriszt B."/>
            <person name="Nagy I."/>
            <person name="Kukolya J."/>
        </authorList>
    </citation>
    <scope>NUCLEOTIDE SEQUENCE [LARGE SCALE GENOMIC DNA]</scope>
    <source>
        <strain evidence="5">TB100</strain>
    </source>
</reference>
<dbReference type="Pfam" id="PF01909">
    <property type="entry name" value="NTP_transf_2"/>
    <property type="match status" value="1"/>
</dbReference>
<dbReference type="RefSeq" id="WP_068758391.1">
    <property type="nucleotide sequence ID" value="NZ_KQ950186.1"/>
</dbReference>
<dbReference type="Gene3D" id="3.30.460.10">
    <property type="entry name" value="Beta Polymerase, domain 2"/>
    <property type="match status" value="1"/>
</dbReference>
<evidence type="ECO:0000259" key="3">
    <source>
        <dbReference type="Pfam" id="PF13427"/>
    </source>
</evidence>
<dbReference type="Proteomes" id="UP000074382">
    <property type="component" value="Unassembled WGS sequence"/>
</dbReference>
<comment type="caution">
    <text evidence="4">The sequence shown here is derived from an EMBL/GenBank/DDBJ whole genome shotgun (WGS) entry which is preliminary data.</text>
</comment>
<evidence type="ECO:0000256" key="1">
    <source>
        <dbReference type="ARBA" id="ARBA00022679"/>
    </source>
</evidence>
<evidence type="ECO:0000313" key="4">
    <source>
        <dbReference type="EMBL" id="KUP97055.1"/>
    </source>
</evidence>
<dbReference type="GO" id="GO:0016779">
    <property type="term" value="F:nucleotidyltransferase activity"/>
    <property type="evidence" value="ECO:0007669"/>
    <property type="project" value="InterPro"/>
</dbReference>
<dbReference type="InterPro" id="IPR002934">
    <property type="entry name" value="Polymerase_NTP_transf_dom"/>
</dbReference>
<dbReference type="OrthoDB" id="4066793at2"/>
<dbReference type="CDD" id="cd05403">
    <property type="entry name" value="NT_KNTase_like"/>
    <property type="match status" value="1"/>
</dbReference>
<dbReference type="PATRIC" id="fig|665004.4.peg.3777"/>
<organism evidence="4 5">
    <name type="scientific">Thermobifida cellulosilytica TB100</name>
    <dbReference type="NCBI Taxonomy" id="665004"/>
    <lineage>
        <taxon>Bacteria</taxon>
        <taxon>Bacillati</taxon>
        <taxon>Actinomycetota</taxon>
        <taxon>Actinomycetes</taxon>
        <taxon>Streptosporangiales</taxon>
        <taxon>Nocardiopsidaceae</taxon>
        <taxon>Thermobifida</taxon>
    </lineage>
</organism>
<dbReference type="InterPro" id="IPR025184">
    <property type="entry name" value="AadA_C"/>
</dbReference>
<accession>A0A147KID0</accession>
<name>A0A147KID0_THECS</name>
<evidence type="ECO:0000259" key="2">
    <source>
        <dbReference type="Pfam" id="PF01909"/>
    </source>
</evidence>
<feature type="domain" description="Polymerase nucleotidyl transferase" evidence="2">
    <location>
        <begin position="14"/>
        <end position="65"/>
    </location>
</feature>
<dbReference type="InterPro" id="IPR043519">
    <property type="entry name" value="NT_sf"/>
</dbReference>
<dbReference type="Pfam" id="PF13427">
    <property type="entry name" value="AadA_C"/>
    <property type="match status" value="1"/>
</dbReference>
<sequence>MAVHPLVRTVAEAFLRDVDDEFPGLVEGLYLTGSVALGDFRPHASDIDFVVVTSAPLSEAQRTAMRRVHSRIRARFPRPHFNGIYVTWDDLAADPQHCGPVASVLAGRFRVRASADVNPVTWRVLAERGVAMRGPRPAEVDVWDEPGTLRAWSLGNLEEHWRRWRATAGRLVTPRGLAVLGSLAPSWSVLSVSRLHFTLRTGEITSKSGAGFYALHAFPERWERIVNECLRIRRNSALPSLYRNALERRRAALDYIEMVLDDALSLRPA</sequence>
<protein>
    <submittedName>
        <fullName evidence="4">DNA polymerase subunit beta</fullName>
    </submittedName>
</protein>
<proteinExistence type="predicted"/>
<feature type="domain" description="Adenylyltransferase AadA C-terminal" evidence="3">
    <location>
        <begin position="186"/>
        <end position="239"/>
    </location>
</feature>
<gene>
    <name evidence="4" type="ORF">AC529_08930</name>
</gene>
<dbReference type="AlphaFoldDB" id="A0A147KID0"/>
<keyword evidence="1" id="KW-0808">Transferase</keyword>
<dbReference type="STRING" id="665004.AC529_08930"/>
<dbReference type="SUPFAM" id="SSF81301">
    <property type="entry name" value="Nucleotidyltransferase"/>
    <property type="match status" value="1"/>
</dbReference>